<evidence type="ECO:0000313" key="3">
    <source>
        <dbReference type="Proteomes" id="UP001212042"/>
    </source>
</evidence>
<sequence>MFALQAAQTVAQGALEFDRWLALDQAVAAVAVELFAGRAGAGLLRGVELKVGGCIALAGARLGAFVPERVGFVQVLFLPCIARIALAVAVVWDKGRDGGGFQSL</sequence>
<gene>
    <name evidence="2" type="ORF">PH586_22830</name>
</gene>
<evidence type="ECO:0000256" key="1">
    <source>
        <dbReference type="SAM" id="Phobius"/>
    </source>
</evidence>
<keyword evidence="3" id="KW-1185">Reference proteome</keyword>
<protein>
    <submittedName>
        <fullName evidence="2">Uncharacterized protein</fullName>
    </submittedName>
</protein>
<dbReference type="RefSeq" id="WP_271350106.1">
    <property type="nucleotide sequence ID" value="NZ_JAQJZJ010000017.1"/>
</dbReference>
<feature type="transmembrane region" description="Helical" evidence="1">
    <location>
        <begin position="71"/>
        <end position="92"/>
    </location>
</feature>
<keyword evidence="1" id="KW-1133">Transmembrane helix</keyword>
<keyword evidence="1" id="KW-0812">Transmembrane</keyword>
<name>A0ABT4XM83_9PSED</name>
<organism evidence="2 3">
    <name type="scientific">Pseudomonas aestuarii</name>
    <dbReference type="NCBI Taxonomy" id="3018340"/>
    <lineage>
        <taxon>Bacteria</taxon>
        <taxon>Pseudomonadati</taxon>
        <taxon>Pseudomonadota</taxon>
        <taxon>Gammaproteobacteria</taxon>
        <taxon>Pseudomonadales</taxon>
        <taxon>Pseudomonadaceae</taxon>
        <taxon>Pseudomonas</taxon>
    </lineage>
</organism>
<keyword evidence="1" id="KW-0472">Membrane</keyword>
<evidence type="ECO:0000313" key="2">
    <source>
        <dbReference type="EMBL" id="MDA7089218.1"/>
    </source>
</evidence>
<proteinExistence type="predicted"/>
<dbReference type="EMBL" id="JAQJZJ010000017">
    <property type="protein sequence ID" value="MDA7089218.1"/>
    <property type="molecule type" value="Genomic_DNA"/>
</dbReference>
<comment type="caution">
    <text evidence="2">The sequence shown here is derived from an EMBL/GenBank/DDBJ whole genome shotgun (WGS) entry which is preliminary data.</text>
</comment>
<dbReference type="Proteomes" id="UP001212042">
    <property type="component" value="Unassembled WGS sequence"/>
</dbReference>
<accession>A0ABT4XM83</accession>
<reference evidence="2 3" key="1">
    <citation type="submission" date="2023-01" db="EMBL/GenBank/DDBJ databases">
        <title>Pseudomonas SA3-5T sp. nov., isolated from tidal flat sediment.</title>
        <authorList>
            <person name="Kim H.S."/>
            <person name="Kim J.-S."/>
            <person name="Suh M.K."/>
            <person name="Eom M.K."/>
            <person name="Lee J.-S."/>
        </authorList>
    </citation>
    <scope>NUCLEOTIDE SEQUENCE [LARGE SCALE GENOMIC DNA]</scope>
    <source>
        <strain evidence="2 3">SA3-5</strain>
    </source>
</reference>